<reference evidence="3" key="1">
    <citation type="submission" date="2013-10" db="EMBL/GenBank/DDBJ databases">
        <title>Genomic analysis of the causative agents of coccidiosis in chickens.</title>
        <authorList>
            <person name="Reid A.J."/>
            <person name="Blake D."/>
            <person name="Billington K."/>
            <person name="Browne H."/>
            <person name="Dunn M."/>
            <person name="Hung S."/>
            <person name="Kawahara F."/>
            <person name="Miranda-Saavedra D."/>
            <person name="Mourier T."/>
            <person name="Nagra H."/>
            <person name="Otto T.D."/>
            <person name="Rawlings N."/>
            <person name="Sanchez A."/>
            <person name="Sanders M."/>
            <person name="Subramaniam C."/>
            <person name="Tay Y."/>
            <person name="Dear P."/>
            <person name="Doerig C."/>
            <person name="Gruber A."/>
            <person name="Parkinson J."/>
            <person name="Shirley M."/>
            <person name="Wan K.L."/>
            <person name="Berriman M."/>
            <person name="Tomley F."/>
            <person name="Pain A."/>
        </authorList>
    </citation>
    <scope>NUCLEOTIDE SEQUENCE [LARGE SCALE GENOMIC DNA]</scope>
    <source>
        <strain evidence="3">Houghton</strain>
    </source>
</reference>
<name>U6KZ63_EIMTE</name>
<dbReference type="EMBL" id="HG675283">
    <property type="protein sequence ID" value="CDJ40800.1"/>
    <property type="molecule type" value="Genomic_DNA"/>
</dbReference>
<feature type="chain" id="PRO_5004671954" description="WD domain, G-beta repeat-containing protein" evidence="2">
    <location>
        <begin position="40"/>
        <end position="296"/>
    </location>
</feature>
<reference evidence="3" key="2">
    <citation type="submission" date="2013-10" db="EMBL/GenBank/DDBJ databases">
        <authorList>
            <person name="Aslett M."/>
        </authorList>
    </citation>
    <scope>NUCLEOTIDE SEQUENCE [LARGE SCALE GENOMIC DNA]</scope>
    <source>
        <strain evidence="3">Houghton</strain>
    </source>
</reference>
<feature type="non-terminal residue" evidence="3">
    <location>
        <position position="296"/>
    </location>
</feature>
<proteinExistence type="predicted"/>
<evidence type="ECO:0008006" key="5">
    <source>
        <dbReference type="Google" id="ProtNLM"/>
    </source>
</evidence>
<keyword evidence="1" id="KW-0175">Coiled coil</keyword>
<evidence type="ECO:0000313" key="3">
    <source>
        <dbReference type="EMBL" id="CDJ40800.1"/>
    </source>
</evidence>
<protein>
    <recommendedName>
        <fullName evidence="5">WD domain, G-beta repeat-containing protein</fullName>
    </recommendedName>
</protein>
<keyword evidence="2" id="KW-0732">Signal</keyword>
<evidence type="ECO:0000313" key="4">
    <source>
        <dbReference type="Proteomes" id="UP000030747"/>
    </source>
</evidence>
<feature type="coiled-coil region" evidence="1">
    <location>
        <begin position="130"/>
        <end position="157"/>
    </location>
</feature>
<dbReference type="VEuPathDB" id="ToxoDB:ETH_00039455"/>
<accession>U6KZ63</accession>
<dbReference type="RefSeq" id="XP_013231550.1">
    <property type="nucleotide sequence ID" value="XM_013376096.1"/>
</dbReference>
<feature type="signal peptide" evidence="2">
    <location>
        <begin position="1"/>
        <end position="39"/>
    </location>
</feature>
<gene>
    <name evidence="3" type="ORF">ETH_00039455</name>
</gene>
<keyword evidence="4" id="KW-1185">Reference proteome</keyword>
<sequence length="296" mass="32880">MRCSIQCCRLRCRHIVTWHAGKSRLLLVWAAAAVAPAAAVTPAAAAAAAAGGGAHACTRLLYTLRGHERPLLRVRQQTDWRDMHEYFIASLDAGGTVRVWHSAAFPPKETAAAAAAAAAARATESDPDIAAAWQQRLQELEIQQQQQQLRRQQQQQQYQGGLWGEVQLSSRASSVAEEAEDAAADAAAVGCIAIIPSMDSYWIHRISLSSHGLLTLCRPTQQLPQQQQQQLLLLWALHAPSISSMRAKRHRTPQQQQLLLQQREQCSNDPHALWKQMLSSWQRSSKYSEPCSFMRK</sequence>
<dbReference type="AlphaFoldDB" id="U6KZ63"/>
<evidence type="ECO:0000256" key="1">
    <source>
        <dbReference type="SAM" id="Coils"/>
    </source>
</evidence>
<dbReference type="GeneID" id="25256932"/>
<dbReference type="Proteomes" id="UP000030747">
    <property type="component" value="Unassembled WGS sequence"/>
</dbReference>
<dbReference type="OrthoDB" id="349042at2759"/>
<dbReference type="VEuPathDB" id="ToxoDB:ETH2_0950500"/>
<organism evidence="3 4">
    <name type="scientific">Eimeria tenella</name>
    <name type="common">Coccidian parasite</name>
    <dbReference type="NCBI Taxonomy" id="5802"/>
    <lineage>
        <taxon>Eukaryota</taxon>
        <taxon>Sar</taxon>
        <taxon>Alveolata</taxon>
        <taxon>Apicomplexa</taxon>
        <taxon>Conoidasida</taxon>
        <taxon>Coccidia</taxon>
        <taxon>Eucoccidiorida</taxon>
        <taxon>Eimeriorina</taxon>
        <taxon>Eimeriidae</taxon>
        <taxon>Eimeria</taxon>
    </lineage>
</organism>
<evidence type="ECO:0000256" key="2">
    <source>
        <dbReference type="SAM" id="SignalP"/>
    </source>
</evidence>